<name>A0A3N1D3K5_9ACTN</name>
<feature type="transmembrane region" description="Helical" evidence="1">
    <location>
        <begin position="6"/>
        <end position="26"/>
    </location>
</feature>
<dbReference type="PANTHER" id="PTHR40761:SF1">
    <property type="entry name" value="CONSERVED INTEGRAL MEMBRANE ALANINE VALINE AND LEUCINE RICH PROTEIN-RELATED"/>
    <property type="match status" value="1"/>
</dbReference>
<feature type="transmembrane region" description="Helical" evidence="1">
    <location>
        <begin position="108"/>
        <end position="127"/>
    </location>
</feature>
<feature type="transmembrane region" description="Helical" evidence="1">
    <location>
        <begin position="139"/>
        <end position="160"/>
    </location>
</feature>
<comment type="caution">
    <text evidence="2">The sequence shown here is derived from an EMBL/GenBank/DDBJ whole genome shotgun (WGS) entry which is preliminary data.</text>
</comment>
<feature type="transmembrane region" description="Helical" evidence="1">
    <location>
        <begin position="46"/>
        <end position="67"/>
    </location>
</feature>
<keyword evidence="3" id="KW-1185">Reference proteome</keyword>
<sequence>MDGSTLGSLGAALLGTGVYYVAFVLFRHAALRMPPLRGGRPFQTAWSMLADGVWFMGGLMLFVGLAYQVIAFLWLPLGVAQPAFAASLLVLIAYSAAYLGERLSRREWVSVGLFGAAIVMLGLSGGQRADELDASAPSLPLLALVVIPPLLIAGLVWLVGDRRRGGRHAKPLAGVAYGIGAGVGAGVAETGIRGIAAVWASQESVLAVLESPYPYLTLGMAGISLLQLQVALQRCRLVIVAVILTVTGRAMLVLCSTVLFDEPWPEDTGPLLLRYGGFALLALGIFLFPRHELPRSSVPTLSPLRRIAEGRP</sequence>
<evidence type="ECO:0000313" key="2">
    <source>
        <dbReference type="EMBL" id="ROO88123.1"/>
    </source>
</evidence>
<feature type="transmembrane region" description="Helical" evidence="1">
    <location>
        <begin position="237"/>
        <end position="260"/>
    </location>
</feature>
<dbReference type="RefSeq" id="WP_123667383.1">
    <property type="nucleotide sequence ID" value="NZ_RJKE01000001.1"/>
</dbReference>
<feature type="transmembrane region" description="Helical" evidence="1">
    <location>
        <begin position="212"/>
        <end position="230"/>
    </location>
</feature>
<dbReference type="AlphaFoldDB" id="A0A3N1D3K5"/>
<gene>
    <name evidence="2" type="ORF">EDD29_5783</name>
</gene>
<feature type="transmembrane region" description="Helical" evidence="1">
    <location>
        <begin position="172"/>
        <end position="192"/>
    </location>
</feature>
<accession>A0A3N1D3K5</accession>
<feature type="transmembrane region" description="Helical" evidence="1">
    <location>
        <begin position="272"/>
        <end position="289"/>
    </location>
</feature>
<dbReference type="PANTHER" id="PTHR40761">
    <property type="entry name" value="CONSERVED INTEGRAL MEMBRANE ALANINE VALINE AND LEUCINE RICH PROTEIN-RELATED"/>
    <property type="match status" value="1"/>
</dbReference>
<dbReference type="Proteomes" id="UP000272400">
    <property type="component" value="Unassembled WGS sequence"/>
</dbReference>
<dbReference type="EMBL" id="RJKE01000001">
    <property type="protein sequence ID" value="ROO88123.1"/>
    <property type="molecule type" value="Genomic_DNA"/>
</dbReference>
<reference evidence="2 3" key="1">
    <citation type="submission" date="2018-11" db="EMBL/GenBank/DDBJ databases">
        <title>Sequencing the genomes of 1000 actinobacteria strains.</title>
        <authorList>
            <person name="Klenk H.-P."/>
        </authorList>
    </citation>
    <scope>NUCLEOTIDE SEQUENCE [LARGE SCALE GENOMIC DNA]</scope>
    <source>
        <strain evidence="2 3">DSM 44254</strain>
    </source>
</reference>
<organism evidence="2 3">
    <name type="scientific">Actinocorallia herbida</name>
    <dbReference type="NCBI Taxonomy" id="58109"/>
    <lineage>
        <taxon>Bacteria</taxon>
        <taxon>Bacillati</taxon>
        <taxon>Actinomycetota</taxon>
        <taxon>Actinomycetes</taxon>
        <taxon>Streptosporangiales</taxon>
        <taxon>Thermomonosporaceae</taxon>
        <taxon>Actinocorallia</taxon>
    </lineage>
</organism>
<protein>
    <recommendedName>
        <fullName evidence="4">Magnesium transporter NIPA</fullName>
    </recommendedName>
</protein>
<evidence type="ECO:0000313" key="3">
    <source>
        <dbReference type="Proteomes" id="UP000272400"/>
    </source>
</evidence>
<evidence type="ECO:0008006" key="4">
    <source>
        <dbReference type="Google" id="ProtNLM"/>
    </source>
</evidence>
<feature type="transmembrane region" description="Helical" evidence="1">
    <location>
        <begin position="73"/>
        <end position="96"/>
    </location>
</feature>
<keyword evidence="1" id="KW-0472">Membrane</keyword>
<proteinExistence type="predicted"/>
<dbReference type="OrthoDB" id="3469424at2"/>
<evidence type="ECO:0000256" key="1">
    <source>
        <dbReference type="SAM" id="Phobius"/>
    </source>
</evidence>
<keyword evidence="1" id="KW-0812">Transmembrane</keyword>
<keyword evidence="1" id="KW-1133">Transmembrane helix</keyword>